<dbReference type="EMBL" id="CAJVQA010079686">
    <property type="protein sequence ID" value="CAG8836829.1"/>
    <property type="molecule type" value="Genomic_DNA"/>
</dbReference>
<comment type="caution">
    <text evidence="1">The sequence shown here is derived from an EMBL/GenBank/DDBJ whole genome shotgun (WGS) entry which is preliminary data.</text>
</comment>
<name>A0A9N9KIV2_9GLOM</name>
<dbReference type="OrthoDB" id="2431379at2759"/>
<sequence>IYIEQIDKAVIYYGKKVDFKDLENLTLETVENRPVELKYNFCQIYLNKLFEEIDHSLVIKVWK</sequence>
<reference evidence="1" key="1">
    <citation type="submission" date="2021-06" db="EMBL/GenBank/DDBJ databases">
        <authorList>
            <person name="Kallberg Y."/>
            <person name="Tangrot J."/>
            <person name="Rosling A."/>
        </authorList>
    </citation>
    <scope>NUCLEOTIDE SEQUENCE</scope>
    <source>
        <strain evidence="1">FL966</strain>
    </source>
</reference>
<keyword evidence="2" id="KW-1185">Reference proteome</keyword>
<gene>
    <name evidence="1" type="ORF">CPELLU_LOCUS21452</name>
</gene>
<protein>
    <submittedName>
        <fullName evidence="1">15695_t:CDS:1</fullName>
    </submittedName>
</protein>
<evidence type="ECO:0000313" key="1">
    <source>
        <dbReference type="EMBL" id="CAG8836829.1"/>
    </source>
</evidence>
<proteinExistence type="predicted"/>
<dbReference type="Proteomes" id="UP000789759">
    <property type="component" value="Unassembled WGS sequence"/>
</dbReference>
<organism evidence="1 2">
    <name type="scientific">Cetraspora pellucida</name>
    <dbReference type="NCBI Taxonomy" id="1433469"/>
    <lineage>
        <taxon>Eukaryota</taxon>
        <taxon>Fungi</taxon>
        <taxon>Fungi incertae sedis</taxon>
        <taxon>Mucoromycota</taxon>
        <taxon>Glomeromycotina</taxon>
        <taxon>Glomeromycetes</taxon>
        <taxon>Diversisporales</taxon>
        <taxon>Gigasporaceae</taxon>
        <taxon>Cetraspora</taxon>
    </lineage>
</organism>
<evidence type="ECO:0000313" key="2">
    <source>
        <dbReference type="Proteomes" id="UP000789759"/>
    </source>
</evidence>
<feature type="non-terminal residue" evidence="1">
    <location>
        <position position="1"/>
    </location>
</feature>
<feature type="non-terminal residue" evidence="1">
    <location>
        <position position="63"/>
    </location>
</feature>
<accession>A0A9N9KIV2</accession>
<dbReference type="AlphaFoldDB" id="A0A9N9KIV2"/>